<evidence type="ECO:0000256" key="8">
    <source>
        <dbReference type="PIRSR" id="PIRSR615500-1"/>
    </source>
</evidence>
<feature type="domain" description="Peptidase S8/S53" evidence="13">
    <location>
        <begin position="110"/>
        <end position="546"/>
    </location>
</feature>
<keyword evidence="6 9" id="KW-0378">Hydrolase</keyword>
<dbReference type="PANTHER" id="PTHR43399:SF4">
    <property type="entry name" value="CELL WALL-ASSOCIATED PROTEASE"/>
    <property type="match status" value="1"/>
</dbReference>
<dbReference type="GO" id="GO:0016020">
    <property type="term" value="C:membrane"/>
    <property type="evidence" value="ECO:0007669"/>
    <property type="project" value="InterPro"/>
</dbReference>
<proteinExistence type="inferred from homology"/>
<dbReference type="InterPro" id="IPR036852">
    <property type="entry name" value="Peptidase_S8/S53_dom_sf"/>
</dbReference>
<dbReference type="PANTHER" id="PTHR43399">
    <property type="entry name" value="SUBTILISIN-RELATED"/>
    <property type="match status" value="1"/>
</dbReference>
<dbReference type="InterPro" id="IPR013783">
    <property type="entry name" value="Ig-like_fold"/>
</dbReference>
<dbReference type="InterPro" id="IPR051048">
    <property type="entry name" value="Peptidase_S8/S53_subtilisin"/>
</dbReference>
<dbReference type="InterPro" id="IPR023828">
    <property type="entry name" value="Peptidase_S8_Ser-AS"/>
</dbReference>
<name>A0A3M8DD77_9BACL</name>
<feature type="region of interest" description="Disordered" evidence="11">
    <location>
        <begin position="124"/>
        <end position="154"/>
    </location>
</feature>
<organism evidence="16 17">
    <name type="scientific">Brevibacillus panacihumi</name>
    <dbReference type="NCBI Taxonomy" id="497735"/>
    <lineage>
        <taxon>Bacteria</taxon>
        <taxon>Bacillati</taxon>
        <taxon>Bacillota</taxon>
        <taxon>Bacilli</taxon>
        <taxon>Bacillales</taxon>
        <taxon>Paenibacillaceae</taxon>
        <taxon>Brevibacillus</taxon>
    </lineage>
</organism>
<evidence type="ECO:0000313" key="16">
    <source>
        <dbReference type="EMBL" id="RNB86100.1"/>
    </source>
</evidence>
<evidence type="ECO:0000256" key="9">
    <source>
        <dbReference type="PROSITE-ProRule" id="PRU01240"/>
    </source>
</evidence>
<dbReference type="RefSeq" id="WP_122911610.1">
    <property type="nucleotide sequence ID" value="NZ_RHHT01000002.1"/>
</dbReference>
<gene>
    <name evidence="16" type="ORF">EDM58_00660</name>
</gene>
<evidence type="ECO:0000313" key="17">
    <source>
        <dbReference type="Proteomes" id="UP000281915"/>
    </source>
</evidence>
<feature type="active site" description="Charge relay system" evidence="8 9">
    <location>
        <position position="169"/>
    </location>
</feature>
<dbReference type="CDD" id="cd07475">
    <property type="entry name" value="Peptidases_S8_C5a_Peptidase"/>
    <property type="match status" value="1"/>
</dbReference>
<dbReference type="Gene3D" id="2.60.40.10">
    <property type="entry name" value="Immunoglobulins"/>
    <property type="match status" value="1"/>
</dbReference>
<dbReference type="InterPro" id="IPR003137">
    <property type="entry name" value="PA_domain"/>
</dbReference>
<dbReference type="Proteomes" id="UP000281915">
    <property type="component" value="Unassembled WGS sequence"/>
</dbReference>
<evidence type="ECO:0000259" key="14">
    <source>
        <dbReference type="Pfam" id="PF02225"/>
    </source>
</evidence>
<dbReference type="PROSITE" id="PS00136">
    <property type="entry name" value="SUBTILASE_ASP"/>
    <property type="match status" value="1"/>
</dbReference>
<dbReference type="PRINTS" id="PR00723">
    <property type="entry name" value="SUBTILISIN"/>
</dbReference>
<feature type="chain" id="PRO_5038904596" evidence="12">
    <location>
        <begin position="20"/>
        <end position="1255"/>
    </location>
</feature>
<evidence type="ECO:0000256" key="5">
    <source>
        <dbReference type="ARBA" id="ARBA00022737"/>
    </source>
</evidence>
<accession>A0A3M8DD77</accession>
<keyword evidence="2" id="KW-0964">Secreted</keyword>
<evidence type="ECO:0000256" key="7">
    <source>
        <dbReference type="ARBA" id="ARBA00022825"/>
    </source>
</evidence>
<reference evidence="16 17" key="1">
    <citation type="submission" date="2018-10" db="EMBL/GenBank/DDBJ databases">
        <title>Phylogenomics of Brevibacillus.</title>
        <authorList>
            <person name="Dunlap C."/>
        </authorList>
    </citation>
    <scope>NUCLEOTIDE SEQUENCE [LARGE SCALE GENOMIC DNA]</scope>
    <source>
        <strain evidence="16 17">JCM 15085</strain>
    </source>
</reference>
<dbReference type="InterPro" id="IPR034216">
    <property type="entry name" value="C5a_Peptidase"/>
</dbReference>
<dbReference type="GO" id="GO:0004252">
    <property type="term" value="F:serine-type endopeptidase activity"/>
    <property type="evidence" value="ECO:0007669"/>
    <property type="project" value="UniProtKB-UniRule"/>
</dbReference>
<dbReference type="CDD" id="cd02133">
    <property type="entry name" value="PA_C5a_like"/>
    <property type="match status" value="1"/>
</dbReference>
<dbReference type="PROSITE" id="PS00138">
    <property type="entry name" value="SUBTILASE_SER"/>
    <property type="match status" value="1"/>
</dbReference>
<dbReference type="Gene3D" id="3.40.50.200">
    <property type="entry name" value="Peptidase S8/S53 domain"/>
    <property type="match status" value="1"/>
</dbReference>
<feature type="active site" description="Charge relay system" evidence="8 9">
    <location>
        <position position="119"/>
    </location>
</feature>
<dbReference type="Gene3D" id="3.50.30.30">
    <property type="match status" value="1"/>
</dbReference>
<comment type="caution">
    <text evidence="16">The sequence shown here is derived from an EMBL/GenBank/DDBJ whole genome shotgun (WGS) entry which is preliminary data.</text>
</comment>
<dbReference type="InterPro" id="IPR000209">
    <property type="entry name" value="Peptidase_S8/S53_dom"/>
</dbReference>
<evidence type="ECO:0000256" key="6">
    <source>
        <dbReference type="ARBA" id="ARBA00022801"/>
    </source>
</evidence>
<dbReference type="PROSITE" id="PS51892">
    <property type="entry name" value="SUBTILASE"/>
    <property type="match status" value="1"/>
</dbReference>
<comment type="similarity">
    <text evidence="1 9 10">Belongs to the peptidase S8 family.</text>
</comment>
<feature type="active site" description="Charge relay system" evidence="8 9">
    <location>
        <position position="493"/>
    </location>
</feature>
<evidence type="ECO:0000256" key="11">
    <source>
        <dbReference type="SAM" id="MobiDB-lite"/>
    </source>
</evidence>
<feature type="domain" description="C5a peptidase/Subtilisin-like protease SBT2-like Fn3-like" evidence="15">
    <location>
        <begin position="588"/>
        <end position="697"/>
    </location>
</feature>
<evidence type="ECO:0000256" key="4">
    <source>
        <dbReference type="ARBA" id="ARBA00022729"/>
    </source>
</evidence>
<protein>
    <submittedName>
        <fullName evidence="16">Serine peptidase</fullName>
    </submittedName>
</protein>
<evidence type="ECO:0000256" key="12">
    <source>
        <dbReference type="SAM" id="SignalP"/>
    </source>
</evidence>
<dbReference type="Pfam" id="PF02225">
    <property type="entry name" value="PA"/>
    <property type="match status" value="1"/>
</dbReference>
<keyword evidence="7 9" id="KW-0720">Serine protease</keyword>
<evidence type="ECO:0000256" key="1">
    <source>
        <dbReference type="ARBA" id="ARBA00011073"/>
    </source>
</evidence>
<dbReference type="Gene3D" id="2.60.40.4070">
    <property type="match status" value="1"/>
</dbReference>
<keyword evidence="4 12" id="KW-0732">Signal</keyword>
<evidence type="ECO:0000259" key="13">
    <source>
        <dbReference type="Pfam" id="PF00082"/>
    </source>
</evidence>
<dbReference type="SUPFAM" id="SSF52743">
    <property type="entry name" value="Subtilisin-like"/>
    <property type="match status" value="1"/>
</dbReference>
<dbReference type="SUPFAM" id="SSF52025">
    <property type="entry name" value="PA domain"/>
    <property type="match status" value="1"/>
</dbReference>
<dbReference type="Gene3D" id="2.60.40.1710">
    <property type="entry name" value="Subtilisin-like superfamily"/>
    <property type="match status" value="1"/>
</dbReference>
<keyword evidence="3 9" id="KW-0645">Protease</keyword>
<dbReference type="Pfam" id="PF00082">
    <property type="entry name" value="Peptidase_S8"/>
    <property type="match status" value="1"/>
</dbReference>
<sequence>MKKKWISIGLALTLLPTTAAGTWQTKAAIPGEMSGFQQQVIRDILESESPFLHKATDAAVSRNKEWQPAKADEWLHTNHRILGEKMNQSSTSTLDMIEATKAWQEAGVKGEGMLVSVIDTGINPQHPDFPAPKDKRLAQQKSGSSKKVIPGYNWADRNQTTEDVGESQHGAHVAGIIAANGKITGVAPEAQLMSQKVFSNYQGEVPGLSESIQYAINDSVTKKADVINLSLGSSAGYVDESNTEQYAIKKAVDNGVIVVAAAGNDAYFGSDKVRAQNPDVAMIGSPGLSPDAFSVASVNATTLAGHSFRVDGVSGMDRIVYLHGQAGNGAAMNPVTTLLKPYELVYMGKGKKEDYNVSVKDKVVLLERGDITFDEKLRLAKEAGAAGAVIYNNEPGPIIISAEHLKVIPAVAILKQMGDKLAQALKKGKKVTLTFDGEYAQNPMPYPEGGTISAFSSWGPTPDLQFKPEISAPGGGILSTVRDADYAVKSGTSMATPHVAGAMALMKQAYEKQGRKLQGRQLVETLKAAAMNTAQPILDPHQDVAATAGKQSEKLPYTPRVQGAGMMQVAKAIRTPVIVVDQKGKAGVSLGEIGETTTFSLFVDNRFGNKPLTYQIKDEFGVLTDRKKDGLNLLREAPLEGAKLNISKPEVTVAPGKREEVKLTLQIPKDAEPNQFAEGFVLFASTDKELPDLRVPYIGFFGKWDAPRIMDEPMWKEGSQEKRTGVKTTWYHDKGNDKWKYRDYLGVSGVLEDGSAKIDPDKIAFSPNGDGHYDVAGPSITFLRNARQVTVEVADASGKVIRSLVQDEKVSKYDQSKLGTPYYFTEREEWSWDGRAYSMEKGTYEKVPDGPYQFVVKAKIDGSHTNWQTLTLPVRVDTKPPAVTASISGNRLHWNSKDKDIQGYLLYVNGKKVGGPYAPSVTSTIVNQPDKKMTVVAFDYAGNMGMAHVNGRSDTTPPFVEFPNDLFQYMKITNQPDLAISGKVTGEDMLDRVKLTINKQPIKVDADGAFQTILRLTEGLNYISYSAQDLYGNTRQFVQRVIMDTTPPVLQFMNTGSEEMVFDAGTKRMIVPIRFLYRDQTYKGQISVNGQIIASFEEDQLERPVQKQLIHTLSLKHGENRILLEGKDGAGNKSELVIYGYVDANVGSVVLNHGEQRYTYQARQTPAPTLNLAHKQIEAEEGDSLPIEGRVVGSGAIQLQMVYRDRRMMADINDRGEFRLMLDQIEEGKQKLSVIARDALGRETQAEMIIVGKKK</sequence>
<dbReference type="InterPro" id="IPR023827">
    <property type="entry name" value="Peptidase_S8_Asp-AS"/>
</dbReference>
<dbReference type="EMBL" id="RHHT01000002">
    <property type="protein sequence ID" value="RNB86100.1"/>
    <property type="molecule type" value="Genomic_DNA"/>
</dbReference>
<dbReference type="Pfam" id="PF06280">
    <property type="entry name" value="fn3_5"/>
    <property type="match status" value="1"/>
</dbReference>
<dbReference type="InterPro" id="IPR046450">
    <property type="entry name" value="PA_dom_sf"/>
</dbReference>
<evidence type="ECO:0000256" key="10">
    <source>
        <dbReference type="RuleBase" id="RU003355"/>
    </source>
</evidence>
<dbReference type="InterPro" id="IPR010435">
    <property type="entry name" value="C5a/SBT2-like_Fn3"/>
</dbReference>
<keyword evidence="5" id="KW-0677">Repeat</keyword>
<dbReference type="GO" id="GO:0006508">
    <property type="term" value="P:proteolysis"/>
    <property type="evidence" value="ECO:0007669"/>
    <property type="project" value="UniProtKB-KW"/>
</dbReference>
<dbReference type="InterPro" id="IPR015500">
    <property type="entry name" value="Peptidase_S8_subtilisin-rel"/>
</dbReference>
<dbReference type="AlphaFoldDB" id="A0A3M8DD77"/>
<evidence type="ECO:0000256" key="3">
    <source>
        <dbReference type="ARBA" id="ARBA00022670"/>
    </source>
</evidence>
<feature type="signal peptide" evidence="12">
    <location>
        <begin position="1"/>
        <end position="19"/>
    </location>
</feature>
<evidence type="ECO:0000256" key="2">
    <source>
        <dbReference type="ARBA" id="ARBA00022525"/>
    </source>
</evidence>
<feature type="domain" description="PA" evidence="14">
    <location>
        <begin position="343"/>
        <end position="421"/>
    </location>
</feature>
<evidence type="ECO:0000259" key="15">
    <source>
        <dbReference type="Pfam" id="PF06280"/>
    </source>
</evidence>